<name>A0ABZ2XJ15_9RHOO</name>
<evidence type="ECO:0000256" key="5">
    <source>
        <dbReference type="ARBA" id="ARBA00022801"/>
    </source>
</evidence>
<dbReference type="EMBL" id="CP151406">
    <property type="protein sequence ID" value="WZJ21887.1"/>
    <property type="molecule type" value="Genomic_DNA"/>
</dbReference>
<keyword evidence="3 7" id="KW-0540">Nuclease</keyword>
<dbReference type="Gene3D" id="3.30.230.10">
    <property type="match status" value="1"/>
</dbReference>
<evidence type="ECO:0000256" key="7">
    <source>
        <dbReference type="HAMAP-Rule" id="MF_00227"/>
    </source>
</evidence>
<dbReference type="SUPFAM" id="SSF54211">
    <property type="entry name" value="Ribosomal protein S5 domain 2-like"/>
    <property type="match status" value="1"/>
</dbReference>
<comment type="similarity">
    <text evidence="7">Belongs to the RnpA family.</text>
</comment>
<evidence type="ECO:0000256" key="4">
    <source>
        <dbReference type="ARBA" id="ARBA00022759"/>
    </source>
</evidence>
<organism evidence="9 10">
    <name type="scientific">Azonexus hydrophilus</name>
    <dbReference type="NCBI Taxonomy" id="418702"/>
    <lineage>
        <taxon>Bacteria</taxon>
        <taxon>Pseudomonadati</taxon>
        <taxon>Pseudomonadota</taxon>
        <taxon>Betaproteobacteria</taxon>
        <taxon>Rhodocyclales</taxon>
        <taxon>Azonexaceae</taxon>
        <taxon>Azonexus</taxon>
    </lineage>
</organism>
<dbReference type="Proteomes" id="UP001479520">
    <property type="component" value="Chromosome"/>
</dbReference>
<dbReference type="HAMAP" id="MF_00227">
    <property type="entry name" value="RNase_P"/>
    <property type="match status" value="1"/>
</dbReference>
<protein>
    <recommendedName>
        <fullName evidence="7 8">Ribonuclease P protein component</fullName>
        <shortName evidence="7">RNase P protein</shortName>
        <shortName evidence="7">RNaseP protein</shortName>
        <ecNumber evidence="7 8">3.1.26.5</ecNumber>
    </recommendedName>
    <alternativeName>
        <fullName evidence="7">Protein C5</fullName>
    </alternativeName>
</protein>
<gene>
    <name evidence="7 9" type="primary">rnpA</name>
    <name evidence="9" type="ORF">AADV58_01715</name>
</gene>
<evidence type="ECO:0000256" key="6">
    <source>
        <dbReference type="ARBA" id="ARBA00022884"/>
    </source>
</evidence>
<keyword evidence="2 7" id="KW-0819">tRNA processing</keyword>
<keyword evidence="6 7" id="KW-0694">RNA-binding</keyword>
<dbReference type="PANTHER" id="PTHR33992:SF1">
    <property type="entry name" value="RIBONUCLEASE P PROTEIN COMPONENT"/>
    <property type="match status" value="1"/>
</dbReference>
<dbReference type="PANTHER" id="PTHR33992">
    <property type="entry name" value="RIBONUCLEASE P PROTEIN COMPONENT"/>
    <property type="match status" value="1"/>
</dbReference>
<reference evidence="9 10" key="1">
    <citation type="submission" date="2024-04" db="EMBL/GenBank/DDBJ databases">
        <title>Dissimilatory iodate-reducing microorganisms contribute to the enrichment of iodine in groundwater.</title>
        <authorList>
            <person name="Jiang Z."/>
        </authorList>
    </citation>
    <scope>NUCLEOTIDE SEQUENCE [LARGE SCALE GENOMIC DNA]</scope>
    <source>
        <strain evidence="9 10">NCP973</strain>
    </source>
</reference>
<dbReference type="PROSITE" id="PS00648">
    <property type="entry name" value="RIBONUCLEASE_P"/>
    <property type="match status" value="1"/>
</dbReference>
<dbReference type="InterPro" id="IPR020539">
    <property type="entry name" value="RNase_P_CS"/>
</dbReference>
<dbReference type="InterPro" id="IPR000100">
    <property type="entry name" value="RNase_P"/>
</dbReference>
<evidence type="ECO:0000256" key="3">
    <source>
        <dbReference type="ARBA" id="ARBA00022722"/>
    </source>
</evidence>
<keyword evidence="10" id="KW-1185">Reference proteome</keyword>
<dbReference type="Pfam" id="PF00825">
    <property type="entry name" value="Ribonuclease_P"/>
    <property type="match status" value="1"/>
</dbReference>
<dbReference type="NCBIfam" id="TIGR00188">
    <property type="entry name" value="rnpA"/>
    <property type="match status" value="1"/>
</dbReference>
<evidence type="ECO:0000256" key="8">
    <source>
        <dbReference type="NCBIfam" id="TIGR00188"/>
    </source>
</evidence>
<accession>A0ABZ2XJ15</accession>
<comment type="catalytic activity">
    <reaction evidence="7">
        <text>Endonucleolytic cleavage of RNA, removing 5'-extranucleotides from tRNA precursor.</text>
        <dbReference type="EC" id="3.1.26.5"/>
    </reaction>
</comment>
<evidence type="ECO:0000313" key="9">
    <source>
        <dbReference type="EMBL" id="WZJ21887.1"/>
    </source>
</evidence>
<comment type="subunit">
    <text evidence="7">Consists of a catalytic RNA component (M1 or rnpB) and a protein subunit.</text>
</comment>
<dbReference type="InterPro" id="IPR020568">
    <property type="entry name" value="Ribosomal_Su5_D2-typ_SF"/>
</dbReference>
<evidence type="ECO:0000256" key="1">
    <source>
        <dbReference type="ARBA" id="ARBA00002663"/>
    </source>
</evidence>
<dbReference type="GO" id="GO:0004526">
    <property type="term" value="F:ribonuclease P activity"/>
    <property type="evidence" value="ECO:0007669"/>
    <property type="project" value="UniProtKB-EC"/>
</dbReference>
<proteinExistence type="inferred from homology"/>
<dbReference type="EC" id="3.1.26.5" evidence="7 8"/>
<evidence type="ECO:0000313" key="10">
    <source>
        <dbReference type="Proteomes" id="UP001479520"/>
    </source>
</evidence>
<sequence>MEASFARRYRLTKTDEFSSVFGFRKAIRGTWLMLHYQPRAEGHTDARLGLVVGKKLLKRAVDRNRLKRIVRERFRLRRSGLPAYDLIVRLAVKQKPFDGRVIGEDFGNLLDRLSRPRLKKEAQ</sequence>
<evidence type="ECO:0000256" key="2">
    <source>
        <dbReference type="ARBA" id="ARBA00022694"/>
    </source>
</evidence>
<keyword evidence="4 7" id="KW-0255">Endonuclease</keyword>
<comment type="function">
    <text evidence="1 7">RNaseP catalyzes the removal of the 5'-leader sequence from pre-tRNA to produce the mature 5'-terminus. It can also cleave other RNA substrates such as 4.5S RNA. The protein component plays an auxiliary but essential role in vivo by binding to the 5'-leader sequence and broadening the substrate specificity of the ribozyme.</text>
</comment>
<keyword evidence="5 7" id="KW-0378">Hydrolase</keyword>
<dbReference type="RefSeq" id="WP_341743908.1">
    <property type="nucleotide sequence ID" value="NZ_CP151406.1"/>
</dbReference>
<dbReference type="InterPro" id="IPR014721">
    <property type="entry name" value="Ribsml_uS5_D2-typ_fold_subgr"/>
</dbReference>